<gene>
    <name evidence="1" type="ORF">SAMN05216252_102159</name>
</gene>
<name>A0A239AT45_9ACTN</name>
<dbReference type="Gene3D" id="3.40.50.300">
    <property type="entry name" value="P-loop containing nucleotide triphosphate hydrolases"/>
    <property type="match status" value="1"/>
</dbReference>
<organism evidence="1 2">
    <name type="scientific">Actinacidiphila glaucinigra</name>
    <dbReference type="NCBI Taxonomy" id="235986"/>
    <lineage>
        <taxon>Bacteria</taxon>
        <taxon>Bacillati</taxon>
        <taxon>Actinomycetota</taxon>
        <taxon>Actinomycetes</taxon>
        <taxon>Kitasatosporales</taxon>
        <taxon>Streptomycetaceae</taxon>
        <taxon>Actinacidiphila</taxon>
    </lineage>
</organism>
<dbReference type="PRINTS" id="PR00364">
    <property type="entry name" value="DISEASERSIST"/>
</dbReference>
<dbReference type="SUPFAM" id="SSF48452">
    <property type="entry name" value="TPR-like"/>
    <property type="match status" value="3"/>
</dbReference>
<evidence type="ECO:0000313" key="2">
    <source>
        <dbReference type="Proteomes" id="UP000198280"/>
    </source>
</evidence>
<dbReference type="Proteomes" id="UP000198280">
    <property type="component" value="Unassembled WGS sequence"/>
</dbReference>
<dbReference type="GO" id="GO:0043531">
    <property type="term" value="F:ADP binding"/>
    <property type="evidence" value="ECO:0007669"/>
    <property type="project" value="InterPro"/>
</dbReference>
<dbReference type="PANTHER" id="PTHR46082:SF6">
    <property type="entry name" value="AAA+ ATPASE DOMAIN-CONTAINING PROTEIN-RELATED"/>
    <property type="match status" value="1"/>
</dbReference>
<dbReference type="Gene3D" id="1.25.40.10">
    <property type="entry name" value="Tetratricopeptide repeat domain"/>
    <property type="match status" value="3"/>
</dbReference>
<protein>
    <submittedName>
        <fullName evidence="1">Tetratricopeptide repeat-containing protein</fullName>
    </submittedName>
</protein>
<dbReference type="InterPro" id="IPR053137">
    <property type="entry name" value="NLR-like"/>
</dbReference>
<dbReference type="InterPro" id="IPR027417">
    <property type="entry name" value="P-loop_NTPase"/>
</dbReference>
<reference evidence="1 2" key="1">
    <citation type="submission" date="2017-06" db="EMBL/GenBank/DDBJ databases">
        <authorList>
            <person name="Kim H.J."/>
            <person name="Triplett B.A."/>
        </authorList>
    </citation>
    <scope>NUCLEOTIDE SEQUENCE [LARGE SCALE GENOMIC DNA]</scope>
    <source>
        <strain evidence="1 2">CGMCC 4.1858</strain>
    </source>
</reference>
<dbReference type="NCBIfam" id="NF040586">
    <property type="entry name" value="FxSxx_TPR"/>
    <property type="match status" value="1"/>
</dbReference>
<dbReference type="Pfam" id="PF13374">
    <property type="entry name" value="TPR_10"/>
    <property type="match status" value="3"/>
</dbReference>
<dbReference type="PANTHER" id="PTHR46082">
    <property type="entry name" value="ATP/GTP-BINDING PROTEIN-RELATED"/>
    <property type="match status" value="1"/>
</dbReference>
<dbReference type="InterPro" id="IPR011990">
    <property type="entry name" value="TPR-like_helical_dom_sf"/>
</dbReference>
<proteinExistence type="predicted"/>
<sequence>MRWGRLPQPSASAGRIDCIAVGFPRSESKTNGRDTKQISGHVETFTGLKSGLITVYVNAVANPSVPDATSRWSGASGAALFCGDLLVGVLTDDRRRDYLADQLVAVPVTSLTRLPGFMAALGTVGVSPCLEDVGASTGSYSSLYSVEPPPGLNNLPELPSRVFVGRNEILHELAAELTLDSQGVSRVIHGLGGVGKTTLALHYAHRYLGKYRLVWWVRGDTPDLISVDLAALARRLTGGNTDDTIAEAADWAIGWLQTNSSWLLIFDNVEHPGAVESLRGQLCHTGHLLLTTRYGVDWNSRTINLPILTDDDALHFLISFTGLIDVEDQFQARELAAELGNLPLALEQAGAFIAQSRFSVSEYRNLLQNYPAETTDASSGVNPERTMARIWQITLDALDSRTPLAVDILRTAAWYASTNIPRSLLAPLADNPVQYALALGRLAAYNLINLSGDAFGIHRLIQTIARTPDRKSVEPDRHRTPAAIDVALERAVRLIVDALPDNPETNVVGWPVLRIILPHIEHLVAVTDPIRDTEEISLILASATRYLRGQGQLNQAIAYGKRSFDAAIRLHGHDHPSSLTSCSNLAAAFRAAGDLDRAIPLYEQTLAQRERMLGTVHPETLASRNNLAGAFLAAGNLEQAIPLHEQAMRDSIRLLGGDHPDVFAARNNLAYAYQAAGDLNGAIPLYEQNLTDAMRVLGTDHPNTLAGRSNLAGVLRVAGEWGRAISLYEQTLSDSVRVLGADHPNTLAGRSNLAGSLWAAGDLNRAVPLYEQNLADTVRVLGADHAGALICRSNLAGVLRAAGDLDRAVSLYEQSLSDAIRVLGADHPGTLASQTNLAYAYRAVGNTDAAISLYEQTLNDSLRVLGDSHPDTLAARNSLASAYESIGNLDRAIALYERNFVDLSRALGSDHADTLTACNNLAYSYHAVGYLGRAVELYEQNLVDRTRTLGPDHPSTIIARNNLAHAYSEVGDLDRAVPMYERALSDSLRVLGPAHRLTHSIQEILAGERK</sequence>
<keyword evidence="2" id="KW-1185">Reference proteome</keyword>
<dbReference type="InterPro" id="IPR019734">
    <property type="entry name" value="TPR_rpt"/>
</dbReference>
<dbReference type="SUPFAM" id="SSF52540">
    <property type="entry name" value="P-loop containing nucleoside triphosphate hydrolases"/>
    <property type="match status" value="1"/>
</dbReference>
<dbReference type="Pfam" id="PF13424">
    <property type="entry name" value="TPR_12"/>
    <property type="match status" value="4"/>
</dbReference>
<accession>A0A239AT45</accession>
<dbReference type="AlphaFoldDB" id="A0A239AT45"/>
<dbReference type="SMART" id="SM00028">
    <property type="entry name" value="TPR"/>
    <property type="match status" value="7"/>
</dbReference>
<evidence type="ECO:0000313" key="1">
    <source>
        <dbReference type="EMBL" id="SNR98875.1"/>
    </source>
</evidence>
<dbReference type="EMBL" id="FZOF01000002">
    <property type="protein sequence ID" value="SNR98875.1"/>
    <property type="molecule type" value="Genomic_DNA"/>
</dbReference>